<dbReference type="Gene3D" id="2.60.120.560">
    <property type="entry name" value="Exo-inulinase, domain 1"/>
    <property type="match status" value="1"/>
</dbReference>
<dbReference type="Gene3D" id="2.60.40.1180">
    <property type="entry name" value="Golgi alpha-mannosidase II"/>
    <property type="match status" value="1"/>
</dbReference>
<comment type="similarity">
    <text evidence="2">Belongs to the glycosyl hydrolase 51 family.</text>
</comment>
<dbReference type="Proteomes" id="UP000324479">
    <property type="component" value="Unassembled WGS sequence"/>
</dbReference>
<dbReference type="InterPro" id="IPR055235">
    <property type="entry name" value="ASD1_cat"/>
</dbReference>
<accession>A0A5M6D266</accession>
<feature type="signal peptide" evidence="7">
    <location>
        <begin position="1"/>
        <end position="18"/>
    </location>
</feature>
<evidence type="ECO:0000256" key="6">
    <source>
        <dbReference type="ARBA" id="ARBA00023180"/>
    </source>
</evidence>
<dbReference type="GO" id="GO:0046373">
    <property type="term" value="P:L-arabinose metabolic process"/>
    <property type="evidence" value="ECO:0007669"/>
    <property type="project" value="InterPro"/>
</dbReference>
<comment type="caution">
    <text evidence="9">The sequence shown here is derived from an EMBL/GenBank/DDBJ whole genome shotgun (WGS) entry which is preliminary data.</text>
</comment>
<name>A0A5M6D266_9BACT</name>
<evidence type="ECO:0000313" key="9">
    <source>
        <dbReference type="EMBL" id="KAA5539225.1"/>
    </source>
</evidence>
<proteinExistence type="inferred from homology"/>
<evidence type="ECO:0000313" key="10">
    <source>
        <dbReference type="Proteomes" id="UP000324479"/>
    </source>
</evidence>
<feature type="domain" description="Alpha-L-arabinofuranosidase C-terminal" evidence="8">
    <location>
        <begin position="639"/>
        <end position="820"/>
    </location>
</feature>
<evidence type="ECO:0000256" key="2">
    <source>
        <dbReference type="ARBA" id="ARBA00007186"/>
    </source>
</evidence>
<dbReference type="SUPFAM" id="SSF51445">
    <property type="entry name" value="(Trans)glycosidases"/>
    <property type="match status" value="1"/>
</dbReference>
<keyword evidence="5" id="KW-0378">Hydrolase</keyword>
<evidence type="ECO:0000259" key="8">
    <source>
        <dbReference type="SMART" id="SM00813"/>
    </source>
</evidence>
<dbReference type="Pfam" id="PF06964">
    <property type="entry name" value="Alpha-L-AF_C"/>
    <property type="match status" value="1"/>
</dbReference>
<dbReference type="SMART" id="SM00813">
    <property type="entry name" value="Alpha-L-AF_C"/>
    <property type="match status" value="1"/>
</dbReference>
<evidence type="ECO:0000256" key="7">
    <source>
        <dbReference type="SAM" id="SignalP"/>
    </source>
</evidence>
<keyword evidence="4 7" id="KW-0732">Signal</keyword>
<evidence type="ECO:0000256" key="3">
    <source>
        <dbReference type="ARBA" id="ARBA00012670"/>
    </source>
</evidence>
<dbReference type="Pfam" id="PF22848">
    <property type="entry name" value="ASD1_dom"/>
    <property type="match status" value="1"/>
</dbReference>
<keyword evidence="10" id="KW-1185">Reference proteome</keyword>
<dbReference type="SUPFAM" id="SSF51011">
    <property type="entry name" value="Glycosyl hydrolase domain"/>
    <property type="match status" value="1"/>
</dbReference>
<dbReference type="AlphaFoldDB" id="A0A5M6D266"/>
<dbReference type="InterPro" id="IPR051563">
    <property type="entry name" value="Glycosyl_Hydrolase_51"/>
</dbReference>
<dbReference type="InterPro" id="IPR010720">
    <property type="entry name" value="Alpha-L-AF_C"/>
</dbReference>
<dbReference type="Pfam" id="PF06439">
    <property type="entry name" value="3keto-disac_hyd"/>
    <property type="match status" value="1"/>
</dbReference>
<dbReference type="EC" id="3.2.1.55" evidence="3"/>
<protein>
    <recommendedName>
        <fullName evidence="3">non-reducing end alpha-L-arabinofuranosidase</fullName>
        <ecNumber evidence="3">3.2.1.55</ecNumber>
    </recommendedName>
</protein>
<dbReference type="PANTHER" id="PTHR31776">
    <property type="entry name" value="ALPHA-L-ARABINOFURANOSIDASE 1"/>
    <property type="match status" value="1"/>
</dbReference>
<evidence type="ECO:0000256" key="5">
    <source>
        <dbReference type="ARBA" id="ARBA00022801"/>
    </source>
</evidence>
<dbReference type="Gene3D" id="3.20.20.80">
    <property type="entry name" value="Glycosidases"/>
    <property type="match status" value="1"/>
</dbReference>
<comment type="catalytic activity">
    <reaction evidence="1">
        <text>Hydrolysis of terminal non-reducing alpha-L-arabinofuranoside residues in alpha-L-arabinosides.</text>
        <dbReference type="EC" id="3.2.1.55"/>
    </reaction>
</comment>
<dbReference type="GO" id="GO:0046556">
    <property type="term" value="F:alpha-L-arabinofuranosidase activity"/>
    <property type="evidence" value="ECO:0007669"/>
    <property type="project" value="UniProtKB-EC"/>
</dbReference>
<evidence type="ECO:0000256" key="1">
    <source>
        <dbReference type="ARBA" id="ARBA00001462"/>
    </source>
</evidence>
<organism evidence="9 10">
    <name type="scientific">Roseiconus nitratireducens</name>
    <dbReference type="NCBI Taxonomy" id="2605748"/>
    <lineage>
        <taxon>Bacteria</taxon>
        <taxon>Pseudomonadati</taxon>
        <taxon>Planctomycetota</taxon>
        <taxon>Planctomycetia</taxon>
        <taxon>Pirellulales</taxon>
        <taxon>Pirellulaceae</taxon>
        <taxon>Roseiconus</taxon>
    </lineage>
</organism>
<sequence length="827" mass="91184">MNFVRTACALLFLAPCSAAPGQRVSITVDASRRQHEVSPYLTGACIEDVNHEIYGSLYSQMIFGESFQEPSKESPVAGYQVVGGQWNFAEGVLTGGGGDGPKLVRTGPATLRGVVSVDVQLPGNDAGNGGLILAVGDAKRGADNFRGYEVSLDCQANRLIVGRHDHDFRRLAYVPCPVPADEWIGLRVVIEGDHFSVDVNDKRLVEIRDERPLPPGTIGLRQWQRPARYRNLELIKSGVEASAGFTKNDSAAEVSGMWDAVIDGDAVGRYELVHDRPFVGSQCQRIVLENGSGAIGVANRGLNRWGMTFRQAKPYQGYVWLRSESSTAVSVSLENSDGTRRLATQRLSVDAPEGWERYELALTPSDEVLDGRVVIRLEQPGQLDLGHAFLQPGPWGRFKDLPVRRDIVEGLLDQGVTALRYGGSMVDNPPDYRWKNMIGPRDRREPYDGHWYDESTNGWGILDFLDLCDAAGFLGIPCFSIDETPADMADFLEYAGGGADTRWGAKRISDGRANPYRLRHIQLGNEESVNEAYWDRFEPIARTLWNRDPNLILIVGDFQFDAPITDPFDFSGSPAGITSLATHQRILALAKELDTEVWFDTHVWTGGPDPTPSMNAFFTYVDALEQLADGAKHRVVVFEFNANNHRQRRALANAEMIGRIMRDGRVPMALSANCLQPDGQNDNGWDQGLLFLNGSKVWLQPPGYVTQMIARAYQPWVLKTDVSGTGKGEVPETMDVVATGSKNGNSVIVRIVNRLGRSQPIAIQVDGMTVKDSTANVVSLSASFEAHNTAEQTNQVTPQETIIEHQLPSKPARFDVPPYSFTTIRIE</sequence>
<reference evidence="9 10" key="1">
    <citation type="submission" date="2019-08" db="EMBL/GenBank/DDBJ databases">
        <authorList>
            <person name="Dhanesh K."/>
            <person name="Kumar G."/>
            <person name="Sasikala C."/>
            <person name="Venkata Ramana C."/>
        </authorList>
    </citation>
    <scope>NUCLEOTIDE SEQUENCE [LARGE SCALE GENOMIC DNA]</scope>
    <source>
        <strain evidence="9 10">JC645</strain>
    </source>
</reference>
<dbReference type="PANTHER" id="PTHR31776:SF0">
    <property type="entry name" value="ALPHA-L-ARABINOFURANOSIDASE 1"/>
    <property type="match status" value="1"/>
</dbReference>
<gene>
    <name evidence="9" type="ORF">FYK55_25250</name>
</gene>
<dbReference type="EMBL" id="VWOX01000021">
    <property type="protein sequence ID" value="KAA5539225.1"/>
    <property type="molecule type" value="Genomic_DNA"/>
</dbReference>
<dbReference type="InterPro" id="IPR017853">
    <property type="entry name" value="GH"/>
</dbReference>
<dbReference type="InterPro" id="IPR010496">
    <property type="entry name" value="AL/BT2_dom"/>
</dbReference>
<dbReference type="InterPro" id="IPR013780">
    <property type="entry name" value="Glyco_hydro_b"/>
</dbReference>
<feature type="chain" id="PRO_5024356280" description="non-reducing end alpha-L-arabinofuranosidase" evidence="7">
    <location>
        <begin position="19"/>
        <end position="827"/>
    </location>
</feature>
<keyword evidence="6" id="KW-0325">Glycoprotein</keyword>
<evidence type="ECO:0000256" key="4">
    <source>
        <dbReference type="ARBA" id="ARBA00022729"/>
    </source>
</evidence>